<reference evidence="2" key="2">
    <citation type="submission" date="2011-02" db="EMBL/GenBank/DDBJ databases">
        <title>The complete genome of Pedobacter saltans DSM 12145.</title>
        <authorList>
            <consortium name="US DOE Joint Genome Institute (JGI-PGF)"/>
            <person name="Lucas S."/>
            <person name="Copeland A."/>
            <person name="Lapidus A."/>
            <person name="Bruce D."/>
            <person name="Goodwin L."/>
            <person name="Pitluck S."/>
            <person name="Kyrpides N."/>
            <person name="Mavromatis K."/>
            <person name="Pagani I."/>
            <person name="Ivanova N."/>
            <person name="Ovchinnikova G."/>
            <person name="Lu M."/>
            <person name="Detter J.C."/>
            <person name="Han C."/>
            <person name="Land M."/>
            <person name="Hauser L."/>
            <person name="Markowitz V."/>
            <person name="Cheng J.-F."/>
            <person name="Hugenholtz P."/>
            <person name="Woyke T."/>
            <person name="Wu D."/>
            <person name="Tindall B."/>
            <person name="Pomrenke H.G."/>
            <person name="Brambilla E."/>
            <person name="Klenk H.-P."/>
            <person name="Eisen J.A."/>
        </authorList>
    </citation>
    <scope>NUCLEOTIDE SEQUENCE [LARGE SCALE GENOMIC DNA]</scope>
    <source>
        <strain evidence="2">ATCC 51119 / DSM 12145 / JCM 21818 / LMG 10337 / NBRC 100064 / NCIMB 13643</strain>
    </source>
</reference>
<dbReference type="HOGENOM" id="CLU_3256651_0_0_10"/>
<gene>
    <name evidence="1" type="ordered locus">Pedsa_0963</name>
</gene>
<reference evidence="1 2" key="1">
    <citation type="journal article" date="2011" name="Stand. Genomic Sci.">
        <title>Complete genome sequence of the gliding, heparinolytic Pedobacter saltans type strain (113).</title>
        <authorList>
            <person name="Liolios K."/>
            <person name="Sikorski J."/>
            <person name="Lu M."/>
            <person name="Nolan M."/>
            <person name="Lapidus A."/>
            <person name="Lucas S."/>
            <person name="Hammon N."/>
            <person name="Deshpande S."/>
            <person name="Cheng J.F."/>
            <person name="Tapia R."/>
            <person name="Han C."/>
            <person name="Goodwin L."/>
            <person name="Pitluck S."/>
            <person name="Huntemann M."/>
            <person name="Ivanova N."/>
            <person name="Pagani I."/>
            <person name="Mavromatis K."/>
            <person name="Ovchinikova G."/>
            <person name="Pati A."/>
            <person name="Chen A."/>
            <person name="Palaniappan K."/>
            <person name="Land M."/>
            <person name="Hauser L."/>
            <person name="Brambilla E.M."/>
            <person name="Kotsyurbenko O."/>
            <person name="Rohde M."/>
            <person name="Tindall B.J."/>
            <person name="Abt B."/>
            <person name="Goker M."/>
            <person name="Detter J.C."/>
            <person name="Woyke T."/>
            <person name="Bristow J."/>
            <person name="Eisen J.A."/>
            <person name="Markowitz V."/>
            <person name="Hugenholtz P."/>
            <person name="Klenk H.P."/>
            <person name="Kyrpides N.C."/>
        </authorList>
    </citation>
    <scope>NUCLEOTIDE SEQUENCE [LARGE SCALE GENOMIC DNA]</scope>
    <source>
        <strain evidence="2">ATCC 51119 / DSM 12145 / JCM 21818 / LMG 10337 / NBRC 100064 / NCIMB 13643</strain>
    </source>
</reference>
<dbReference type="EMBL" id="CP002545">
    <property type="protein sequence ID" value="ADY51535.1"/>
    <property type="molecule type" value="Genomic_DNA"/>
</dbReference>
<keyword evidence="2" id="KW-1185">Reference proteome</keyword>
<evidence type="ECO:0000313" key="1">
    <source>
        <dbReference type="EMBL" id="ADY51535.1"/>
    </source>
</evidence>
<dbReference type="AlphaFoldDB" id="F0SAU0"/>
<protein>
    <submittedName>
        <fullName evidence="1">Uncharacterized protein</fullName>
    </submittedName>
</protein>
<accession>F0SAU0</accession>
<evidence type="ECO:0000313" key="2">
    <source>
        <dbReference type="Proteomes" id="UP000000310"/>
    </source>
</evidence>
<sequence length="42" mass="4711">MYNYFLPTILSLISIRAATAQIKAHISAVEMKTMNIIEGEIN</sequence>
<dbReference type="Proteomes" id="UP000000310">
    <property type="component" value="Chromosome"/>
</dbReference>
<proteinExistence type="predicted"/>
<organism evidence="1 2">
    <name type="scientific">Pseudopedobacter saltans (strain ATCC 51119 / DSM 12145 / JCM 21818 / CCUG 39354 / LMG 10337 / NBRC 100064 / NCIMB 13643)</name>
    <name type="common">Pedobacter saltans</name>
    <dbReference type="NCBI Taxonomy" id="762903"/>
    <lineage>
        <taxon>Bacteria</taxon>
        <taxon>Pseudomonadati</taxon>
        <taxon>Bacteroidota</taxon>
        <taxon>Sphingobacteriia</taxon>
        <taxon>Sphingobacteriales</taxon>
        <taxon>Sphingobacteriaceae</taxon>
        <taxon>Pseudopedobacter</taxon>
    </lineage>
</organism>
<dbReference type="STRING" id="762903.Pedsa_0963"/>
<name>F0SAU0_PSESL</name>
<dbReference type="KEGG" id="psn:Pedsa_0963"/>